<evidence type="ECO:0000313" key="4">
    <source>
        <dbReference type="Proteomes" id="UP000658278"/>
    </source>
</evidence>
<evidence type="ECO:0000256" key="2">
    <source>
        <dbReference type="SAM" id="MobiDB-lite"/>
    </source>
</evidence>
<dbReference type="RefSeq" id="WP_200278836.1">
    <property type="nucleotide sequence ID" value="NZ_JAENII010000007.1"/>
</dbReference>
<protein>
    <submittedName>
        <fullName evidence="3">Uncharacterized protein</fullName>
    </submittedName>
</protein>
<evidence type="ECO:0000256" key="1">
    <source>
        <dbReference type="SAM" id="Coils"/>
    </source>
</evidence>
<feature type="region of interest" description="Disordered" evidence="2">
    <location>
        <begin position="106"/>
        <end position="138"/>
    </location>
</feature>
<gene>
    <name evidence="3" type="ORF">JIN81_10145</name>
</gene>
<dbReference type="EMBL" id="JAENII010000007">
    <property type="protein sequence ID" value="MBK1827384.1"/>
    <property type="molecule type" value="Genomic_DNA"/>
</dbReference>
<reference evidence="3" key="1">
    <citation type="submission" date="2021-01" db="EMBL/GenBank/DDBJ databases">
        <title>Modified the classification status of verrucomicrobia.</title>
        <authorList>
            <person name="Feng X."/>
        </authorList>
    </citation>
    <scope>NUCLEOTIDE SEQUENCE</scope>
    <source>
        <strain evidence="3">KCTC 22201</strain>
    </source>
</reference>
<dbReference type="AlphaFoldDB" id="A0A934R8W7"/>
<feature type="coiled-coil region" evidence="1">
    <location>
        <begin position="161"/>
        <end position="236"/>
    </location>
</feature>
<name>A0A934R8W7_9BACT</name>
<evidence type="ECO:0000313" key="3">
    <source>
        <dbReference type="EMBL" id="MBK1827384.1"/>
    </source>
</evidence>
<sequence length="241" mass="27220">MRTTRVLALIAVIGLLGFGGRALFVAQFGIHLDADEFIEMASDRDSIGSIHSIEYVGLRDGVVSLETWHLHRFPETIRYWTELEKLPARTQESIRRGAGRWVLGESAGISPESGSRSDPKDPELASAEPNRSEQADEGRRLQLEQEIGTLTKTSLEVRGQVALLQDELDEVKRKLGQIRTQKTDLARELTKLEEELDLEMEATELANSHQPIMQTFRSLMKDIAALKREKDELRERSENGE</sequence>
<accession>A0A934R8W7</accession>
<keyword evidence="4" id="KW-1185">Reference proteome</keyword>
<organism evidence="3 4">
    <name type="scientific">Haloferula rosea</name>
    <dbReference type="NCBI Taxonomy" id="490093"/>
    <lineage>
        <taxon>Bacteria</taxon>
        <taxon>Pseudomonadati</taxon>
        <taxon>Verrucomicrobiota</taxon>
        <taxon>Verrucomicrobiia</taxon>
        <taxon>Verrucomicrobiales</taxon>
        <taxon>Verrucomicrobiaceae</taxon>
        <taxon>Haloferula</taxon>
    </lineage>
</organism>
<comment type="caution">
    <text evidence="3">The sequence shown here is derived from an EMBL/GenBank/DDBJ whole genome shotgun (WGS) entry which is preliminary data.</text>
</comment>
<dbReference type="Proteomes" id="UP000658278">
    <property type="component" value="Unassembled WGS sequence"/>
</dbReference>
<keyword evidence="1" id="KW-0175">Coiled coil</keyword>
<proteinExistence type="predicted"/>